<dbReference type="OrthoDB" id="5695107at2"/>
<sequence length="595" mass="67990">MIRVKVLWLALWIGLCITCKVSAIEYFEVKSAPQMETVKVAFLADIHLHDIFANLHDVDNIELPKDVTSKQPLLMRSMLAQLHSTRLFNENYFVFLHVLDELAEKKIKLVALPGDFTDDGQPINVRALARILGHYEKKYGMRFFAIPGNHDPVKPYTTPAGKADFLMAQGKEFGVYSYQHEKCMAKLAVCDDGLKNWGYAEILSTLNDFGFSKHKGDVLYETPYKNREFIWCNPNNKKHCITMPDASYLVEPIKGVWLMAIDANVYAPQWQNSPLTFKGSSGAGYNALIDAKPLLLKWIKTVVKRAKTQNKTLVAFSHFPMGEFYDNANDELHKVFSRGHFSLPRVPTPRTAKILADTGLTLHFAGHMHLNDTALITSNQHSQLVNVQVPSLAAYKAAYKVVELNLAKQTALISTHTLDDVPGFNNLFSLYEKEWQYRNLHNLSNFDRTILNSKSYGDFTKQHLFGLIKQRFIKRDWPKNLVAWLNDNHHLADWFLNMQCLNEAPPNLLSQLEAVSTKEWLQDFYLLRNGDVTADITAKKRITYQQLNTFLAQSTCKTDTQIQQYLALLIKVMAKFSQHTQGENFRVDLKTGKII</sequence>
<proteinExistence type="predicted"/>
<dbReference type="RefSeq" id="WP_104643825.1">
    <property type="nucleotide sequence ID" value="NZ_AQGW01000025.1"/>
</dbReference>
<evidence type="ECO:0000313" key="3">
    <source>
        <dbReference type="EMBL" id="SOU42673.1"/>
    </source>
</evidence>
<organism evidence="3 4">
    <name type="scientific">Pseudoalteromonas carrageenovora IAM 12662</name>
    <dbReference type="NCBI Taxonomy" id="1314868"/>
    <lineage>
        <taxon>Bacteria</taxon>
        <taxon>Pseudomonadati</taxon>
        <taxon>Pseudomonadota</taxon>
        <taxon>Gammaproteobacteria</taxon>
        <taxon>Alteromonadales</taxon>
        <taxon>Pseudoalteromonadaceae</taxon>
        <taxon>Pseudoalteromonas</taxon>
    </lineage>
</organism>
<dbReference type="InterPro" id="IPR029052">
    <property type="entry name" value="Metallo-depent_PP-like"/>
</dbReference>
<dbReference type="GO" id="GO:0016787">
    <property type="term" value="F:hydrolase activity"/>
    <property type="evidence" value="ECO:0007669"/>
    <property type="project" value="InterPro"/>
</dbReference>
<dbReference type="Gene3D" id="3.60.21.10">
    <property type="match status" value="2"/>
</dbReference>
<gene>
    <name evidence="3" type="ORF">PCAR9_B0191</name>
    <name evidence="2" type="ORF">PCARR_b0239</name>
</gene>
<dbReference type="SUPFAM" id="SSF56300">
    <property type="entry name" value="Metallo-dependent phosphatases"/>
    <property type="match status" value="1"/>
</dbReference>
<dbReference type="InterPro" id="IPR004843">
    <property type="entry name" value="Calcineurin-like_PHP"/>
</dbReference>
<dbReference type="Proteomes" id="UP000238288">
    <property type="component" value="Chromosome PCAR9b"/>
</dbReference>
<dbReference type="EMBL" id="LT965929">
    <property type="protein sequence ID" value="SOU42673.1"/>
    <property type="molecule type" value="Genomic_DNA"/>
</dbReference>
<evidence type="ECO:0000313" key="2">
    <source>
        <dbReference type="EMBL" id="MBE0384285.1"/>
    </source>
</evidence>
<dbReference type="Pfam" id="PF00149">
    <property type="entry name" value="Metallophos"/>
    <property type="match status" value="1"/>
</dbReference>
<protein>
    <submittedName>
        <fullName evidence="3">Metallophosphoesterase</fullName>
    </submittedName>
</protein>
<accession>A0A2K4XEA6</accession>
<reference evidence="2 5" key="1">
    <citation type="submission" date="2015-06" db="EMBL/GenBank/DDBJ databases">
        <title>Genome sequence of Pseudoalteromonas carrageenovora.</title>
        <authorList>
            <person name="Xie B.-B."/>
            <person name="Rong J.-C."/>
            <person name="Qin Q.-L."/>
            <person name="Zhang Y.-Z."/>
        </authorList>
    </citation>
    <scope>NUCLEOTIDE SEQUENCE [LARGE SCALE GENOMIC DNA]</scope>
    <source>
        <strain evidence="2 5">IAM 12662</strain>
    </source>
</reference>
<dbReference type="Proteomes" id="UP000615003">
    <property type="component" value="Unassembled WGS sequence"/>
</dbReference>
<keyword evidence="5" id="KW-1185">Reference proteome</keyword>
<dbReference type="AlphaFoldDB" id="A0A2K4XEA6"/>
<evidence type="ECO:0000313" key="4">
    <source>
        <dbReference type="Proteomes" id="UP000238288"/>
    </source>
</evidence>
<evidence type="ECO:0000313" key="5">
    <source>
        <dbReference type="Proteomes" id="UP000615003"/>
    </source>
</evidence>
<feature type="domain" description="Calcineurin-like phosphoesterase" evidence="1">
    <location>
        <begin position="39"/>
        <end position="369"/>
    </location>
</feature>
<dbReference type="GeneID" id="93665380"/>
<evidence type="ECO:0000259" key="1">
    <source>
        <dbReference type="Pfam" id="PF00149"/>
    </source>
</evidence>
<reference evidence="3 4" key="2">
    <citation type="submission" date="2017-11" db="EMBL/GenBank/DDBJ databases">
        <authorList>
            <person name="Han C.G."/>
        </authorList>
    </citation>
    <scope>NUCLEOTIDE SEQUENCE [LARGE SCALE GENOMIC DNA]</scope>
    <source>
        <strain evidence="4">ATCC 43555</strain>
        <strain evidence="3">ATCC43555</strain>
    </source>
</reference>
<dbReference type="EMBL" id="AQGW01000025">
    <property type="protein sequence ID" value="MBE0384285.1"/>
    <property type="molecule type" value="Genomic_DNA"/>
</dbReference>
<name>A0A2K4XEA6_PSEVC</name>